<dbReference type="InterPro" id="IPR045186">
    <property type="entry name" value="Indole-3-glycerol_P_synth"/>
</dbReference>
<evidence type="ECO:0000256" key="5">
    <source>
        <dbReference type="ARBA" id="ARBA00022605"/>
    </source>
</evidence>
<accession>A0A833WSS8</accession>
<dbReference type="CDD" id="cd00405">
    <property type="entry name" value="PRAI"/>
    <property type="match status" value="1"/>
</dbReference>
<keyword evidence="10" id="KW-0456">Lyase</keyword>
<keyword evidence="16" id="KW-1185">Reference proteome</keyword>
<dbReference type="InterPro" id="IPR013785">
    <property type="entry name" value="Aldolase_TIM"/>
</dbReference>
<dbReference type="FunFam" id="3.20.20.70:FF:000024">
    <property type="entry name" value="Indole-3-glycerol phosphate synthase"/>
    <property type="match status" value="1"/>
</dbReference>
<evidence type="ECO:0000256" key="7">
    <source>
        <dbReference type="ARBA" id="ARBA00022822"/>
    </source>
</evidence>
<dbReference type="GO" id="GO:0004425">
    <property type="term" value="F:indole-3-glycerol-phosphate synthase activity"/>
    <property type="evidence" value="ECO:0007669"/>
    <property type="project" value="UniProtKB-EC"/>
</dbReference>
<dbReference type="SUPFAM" id="SSF51366">
    <property type="entry name" value="Ribulose-phoshate binding barrel"/>
    <property type="match status" value="2"/>
</dbReference>
<evidence type="ECO:0000256" key="4">
    <source>
        <dbReference type="ARBA" id="ARBA00004696"/>
    </source>
</evidence>
<dbReference type="InterPro" id="IPR001240">
    <property type="entry name" value="PRAI_dom"/>
</dbReference>
<evidence type="ECO:0000256" key="8">
    <source>
        <dbReference type="ARBA" id="ARBA00023141"/>
    </source>
</evidence>
<evidence type="ECO:0000256" key="9">
    <source>
        <dbReference type="ARBA" id="ARBA00023235"/>
    </source>
</evidence>
<proteinExistence type="inferred from homology"/>
<dbReference type="PANTHER" id="PTHR22854">
    <property type="entry name" value="TRYPTOPHAN BIOSYNTHESIS PROTEIN"/>
    <property type="match status" value="1"/>
</dbReference>
<comment type="pathway">
    <text evidence="3">Amino-acid biosynthesis; L-tryptophan biosynthesis; L-tryptophan from chorismate: step 3/5.</text>
</comment>
<dbReference type="HAMAP" id="MF_00134_B">
    <property type="entry name" value="IGPS_B"/>
    <property type="match status" value="1"/>
</dbReference>
<keyword evidence="6" id="KW-0210">Decarboxylase</keyword>
<comment type="caution">
    <text evidence="14">The sequence shown here is derived from an EMBL/GenBank/DDBJ whole genome shotgun (WGS) entry which is preliminary data.</text>
</comment>
<dbReference type="InterPro" id="IPR013798">
    <property type="entry name" value="Indole-3-glycerol_P_synth_dom"/>
</dbReference>
<dbReference type="UniPathway" id="UPA00035">
    <property type="reaction ID" value="UER00042"/>
</dbReference>
<dbReference type="Proteomes" id="UP000704712">
    <property type="component" value="Unassembled WGS sequence"/>
</dbReference>
<keyword evidence="5" id="KW-0028">Amino-acid biosynthesis</keyword>
<evidence type="ECO:0000256" key="10">
    <source>
        <dbReference type="ARBA" id="ARBA00023239"/>
    </source>
</evidence>
<evidence type="ECO:0000256" key="6">
    <source>
        <dbReference type="ARBA" id="ARBA00022793"/>
    </source>
</evidence>
<dbReference type="PANTHER" id="PTHR22854:SF2">
    <property type="entry name" value="INDOLE-3-GLYCEROL-PHOSPHATE SYNTHASE"/>
    <property type="match status" value="1"/>
</dbReference>
<feature type="domain" description="Indole-3-glycerol phosphate synthase" evidence="12">
    <location>
        <begin position="5"/>
        <end position="279"/>
    </location>
</feature>
<protein>
    <submittedName>
        <fullName evidence="14">N-(5'phosphoribosyl)anthranilate (PRA) isomerase domain-containing protein</fullName>
    </submittedName>
    <submittedName>
        <fullName evidence="15">Phosphoribosylanthranilate isomerase domain-containing protein</fullName>
    </submittedName>
</protein>
<comment type="catalytic activity">
    <reaction evidence="2">
        <text>1-(2-carboxyphenylamino)-1-deoxy-D-ribulose 5-phosphate + H(+) = (1S,2R)-1-C-(indol-3-yl)glycerol 3-phosphate + CO2 + H2O</text>
        <dbReference type="Rhea" id="RHEA:23476"/>
        <dbReference type="ChEBI" id="CHEBI:15377"/>
        <dbReference type="ChEBI" id="CHEBI:15378"/>
        <dbReference type="ChEBI" id="CHEBI:16526"/>
        <dbReference type="ChEBI" id="CHEBI:58613"/>
        <dbReference type="ChEBI" id="CHEBI:58866"/>
        <dbReference type="EC" id="4.1.1.48"/>
    </reaction>
</comment>
<evidence type="ECO:0000256" key="11">
    <source>
        <dbReference type="ARBA" id="ARBA00023268"/>
    </source>
</evidence>
<comment type="catalytic activity">
    <reaction evidence="1">
        <text>N-(5-phospho-beta-D-ribosyl)anthranilate = 1-(2-carboxyphenylamino)-1-deoxy-D-ribulose 5-phosphate</text>
        <dbReference type="Rhea" id="RHEA:21540"/>
        <dbReference type="ChEBI" id="CHEBI:18277"/>
        <dbReference type="ChEBI" id="CHEBI:58613"/>
        <dbReference type="EC" id="5.3.1.24"/>
    </reaction>
</comment>
<sequence length="561" mass="60679">MGNILEEIAAQRRLDVAAAKQVISADDLAKKIEHAEVVFGSTLPVLDRLNAPTREGWSDVALAAEFKRASPSKGDIATELNLREQVQAYANAGASMISVLTEPKWFKGSLDDMRAAREVVEGMSQRPAILRKDFIIDVYQLLEARAYGADCVLLIVALLSQEQLIELIDATHNLGMCALVEVNSIQELDIALAARARLIGVNNRDLRTFKVDMNTTARVADAIRERGLSLGRDGVTLFALSGIRSHADVVKYEKCGARGILVGEYLMKSGDIAATVKDLLQNVTRHTESGEFALAPPLAKVCGVTTVEYALAALRNGANMIGIIMAEHSPRYVQVEEAKAIAQAVWEYGERTGPILSDIVETHLDGKNDWFHRNVLALREACSRAPLVVGVFVNKTAAEMNATAKEIGLDLVQLHGDEGFQICRDIKYPTIRALHLPDTTLCDGVDAEAVLQQVQEGLANYILLDTTVKGQQGGTGVTFDWKIAAIFAQARLPCLMAGGLTPENVVKALSVGHPVGVDVSSGVEVKGSPGVKDMDKVTAFLKAVKDYLSIATLKIEEETET</sequence>
<evidence type="ECO:0000259" key="12">
    <source>
        <dbReference type="Pfam" id="PF00218"/>
    </source>
</evidence>
<dbReference type="AlphaFoldDB" id="A0A833WSS8"/>
<organism evidence="14 16">
    <name type="scientific">Phytophthora infestans</name>
    <name type="common">Potato late blight agent</name>
    <name type="synonym">Botrytis infestans</name>
    <dbReference type="NCBI Taxonomy" id="4787"/>
    <lineage>
        <taxon>Eukaryota</taxon>
        <taxon>Sar</taxon>
        <taxon>Stramenopiles</taxon>
        <taxon>Oomycota</taxon>
        <taxon>Peronosporomycetes</taxon>
        <taxon>Peronosporales</taxon>
        <taxon>Peronosporaceae</taxon>
        <taxon>Phytophthora</taxon>
    </lineage>
</organism>
<dbReference type="EMBL" id="WSZM01000299">
    <property type="protein sequence ID" value="KAF4035796.1"/>
    <property type="molecule type" value="Genomic_DNA"/>
</dbReference>
<reference evidence="14" key="1">
    <citation type="submission" date="2020-04" db="EMBL/GenBank/DDBJ databases">
        <title>Hybrid Assembly of Korean Phytophthora infestans isolates.</title>
        <authorList>
            <person name="Prokchorchik M."/>
            <person name="Lee Y."/>
            <person name="Seo J."/>
            <person name="Cho J.-H."/>
            <person name="Park Y.-E."/>
            <person name="Jang D.-C."/>
            <person name="Im J.-S."/>
            <person name="Choi J.-G."/>
            <person name="Park H.-J."/>
            <person name="Lee G.-B."/>
            <person name="Lee Y.-G."/>
            <person name="Hong S.-Y."/>
            <person name="Cho K."/>
            <person name="Sohn K.H."/>
        </authorList>
    </citation>
    <scope>NUCLEOTIDE SEQUENCE</scope>
    <source>
        <strain evidence="14">KR_1_A1</strain>
        <strain evidence="15">KR_2_A2</strain>
    </source>
</reference>
<evidence type="ECO:0000256" key="1">
    <source>
        <dbReference type="ARBA" id="ARBA00001164"/>
    </source>
</evidence>
<dbReference type="InterPro" id="IPR011060">
    <property type="entry name" value="RibuloseP-bd_barrel"/>
</dbReference>
<keyword evidence="9 14" id="KW-0413">Isomerase</keyword>
<keyword evidence="11" id="KW-0511">Multifunctional enzyme</keyword>
<evidence type="ECO:0000313" key="14">
    <source>
        <dbReference type="EMBL" id="KAF4035796.1"/>
    </source>
</evidence>
<name>A0A833WSS8_PHYIN</name>
<dbReference type="Pfam" id="PF00697">
    <property type="entry name" value="PRAI"/>
    <property type="match status" value="1"/>
</dbReference>
<evidence type="ECO:0000256" key="3">
    <source>
        <dbReference type="ARBA" id="ARBA00004664"/>
    </source>
</evidence>
<gene>
    <name evidence="14" type="ORF">GN244_ATG12182</name>
    <name evidence="15" type="ORF">GN958_ATG11634</name>
</gene>
<dbReference type="CDD" id="cd00331">
    <property type="entry name" value="IGPS"/>
    <property type="match status" value="1"/>
</dbReference>
<dbReference type="GO" id="GO:0004640">
    <property type="term" value="F:phosphoribosylanthranilate isomerase activity"/>
    <property type="evidence" value="ECO:0007669"/>
    <property type="project" value="UniProtKB-EC"/>
</dbReference>
<keyword evidence="8" id="KW-0057">Aromatic amino acid biosynthesis</keyword>
<dbReference type="HAMAP" id="MF_00135">
    <property type="entry name" value="PRAI"/>
    <property type="match status" value="1"/>
</dbReference>
<evidence type="ECO:0000256" key="2">
    <source>
        <dbReference type="ARBA" id="ARBA00001633"/>
    </source>
</evidence>
<evidence type="ECO:0000259" key="13">
    <source>
        <dbReference type="Pfam" id="PF00697"/>
    </source>
</evidence>
<dbReference type="EMBL" id="JAACNO010001561">
    <property type="protein sequence ID" value="KAF4139178.1"/>
    <property type="molecule type" value="Genomic_DNA"/>
</dbReference>
<evidence type="ECO:0000313" key="16">
    <source>
        <dbReference type="Proteomes" id="UP000602510"/>
    </source>
</evidence>
<keyword evidence="7" id="KW-0822">Tryptophan biosynthesis</keyword>
<dbReference type="Proteomes" id="UP000602510">
    <property type="component" value="Unassembled WGS sequence"/>
</dbReference>
<dbReference type="Pfam" id="PF00218">
    <property type="entry name" value="IGPS"/>
    <property type="match status" value="1"/>
</dbReference>
<evidence type="ECO:0000313" key="15">
    <source>
        <dbReference type="EMBL" id="KAF4139178.1"/>
    </source>
</evidence>
<dbReference type="Gene3D" id="3.20.20.70">
    <property type="entry name" value="Aldolase class I"/>
    <property type="match status" value="2"/>
</dbReference>
<feature type="domain" description="N-(5'phosphoribosyl) anthranilate isomerase (PRAI)" evidence="13">
    <location>
        <begin position="369"/>
        <end position="542"/>
    </location>
</feature>
<dbReference type="OMA" id="NVKTPFM"/>
<dbReference type="GO" id="GO:0000162">
    <property type="term" value="P:L-tryptophan biosynthetic process"/>
    <property type="evidence" value="ECO:0007669"/>
    <property type="project" value="UniProtKB-UniPathway"/>
</dbReference>
<comment type="pathway">
    <text evidence="4">Amino-acid biosynthesis; L-tryptophan biosynthesis; L-tryptophan from chorismate: step 4/5.</text>
</comment>